<dbReference type="OrthoDB" id="8954335at2759"/>
<dbReference type="Proteomes" id="UP000053647">
    <property type="component" value="Unassembled WGS sequence"/>
</dbReference>
<gene>
    <name evidence="1" type="ORF">PAXINDRAFT_93341</name>
</gene>
<organism evidence="1 2">
    <name type="scientific">Paxillus involutus ATCC 200175</name>
    <dbReference type="NCBI Taxonomy" id="664439"/>
    <lineage>
        <taxon>Eukaryota</taxon>
        <taxon>Fungi</taxon>
        <taxon>Dikarya</taxon>
        <taxon>Basidiomycota</taxon>
        <taxon>Agaricomycotina</taxon>
        <taxon>Agaricomycetes</taxon>
        <taxon>Agaricomycetidae</taxon>
        <taxon>Boletales</taxon>
        <taxon>Paxilineae</taxon>
        <taxon>Paxillaceae</taxon>
        <taxon>Paxillus</taxon>
    </lineage>
</organism>
<proteinExistence type="predicted"/>
<reference evidence="2" key="2">
    <citation type="submission" date="2015-01" db="EMBL/GenBank/DDBJ databases">
        <title>Evolutionary Origins and Diversification of the Mycorrhizal Mutualists.</title>
        <authorList>
            <consortium name="DOE Joint Genome Institute"/>
            <consortium name="Mycorrhizal Genomics Consortium"/>
            <person name="Kohler A."/>
            <person name="Kuo A."/>
            <person name="Nagy L.G."/>
            <person name="Floudas D."/>
            <person name="Copeland A."/>
            <person name="Barry K.W."/>
            <person name="Cichocki N."/>
            <person name="Veneault-Fourrey C."/>
            <person name="LaButti K."/>
            <person name="Lindquist E.A."/>
            <person name="Lipzen A."/>
            <person name="Lundell T."/>
            <person name="Morin E."/>
            <person name="Murat C."/>
            <person name="Riley R."/>
            <person name="Ohm R."/>
            <person name="Sun H."/>
            <person name="Tunlid A."/>
            <person name="Henrissat B."/>
            <person name="Grigoriev I.V."/>
            <person name="Hibbett D.S."/>
            <person name="Martin F."/>
        </authorList>
    </citation>
    <scope>NUCLEOTIDE SEQUENCE [LARGE SCALE GENOMIC DNA]</scope>
    <source>
        <strain evidence="2">ATCC 200175</strain>
    </source>
</reference>
<evidence type="ECO:0000313" key="2">
    <source>
        <dbReference type="Proteomes" id="UP000053647"/>
    </source>
</evidence>
<feature type="non-terminal residue" evidence="1">
    <location>
        <position position="1"/>
    </location>
</feature>
<keyword evidence="2" id="KW-1185">Reference proteome</keyword>
<protein>
    <submittedName>
        <fullName evidence="1">Uncharacterized protein</fullName>
    </submittedName>
</protein>
<dbReference type="EMBL" id="KN820902">
    <property type="protein sequence ID" value="KIJ05543.1"/>
    <property type="molecule type" value="Genomic_DNA"/>
</dbReference>
<sequence length="95" mass="10755">LIRSLRSAGGVDLLIFCIRGGRLSATLQHNYRLFSEFLCQNQVPIALVVTNLEREQWRMEDWWDQNSESARIEHGIEVVGRACITAIPGLENICG</sequence>
<reference evidence="1 2" key="1">
    <citation type="submission" date="2014-06" db="EMBL/GenBank/DDBJ databases">
        <authorList>
            <consortium name="DOE Joint Genome Institute"/>
            <person name="Kuo A."/>
            <person name="Kohler A."/>
            <person name="Nagy L.G."/>
            <person name="Floudas D."/>
            <person name="Copeland A."/>
            <person name="Barry K.W."/>
            <person name="Cichocki N."/>
            <person name="Veneault-Fourrey C."/>
            <person name="LaButti K."/>
            <person name="Lindquist E.A."/>
            <person name="Lipzen A."/>
            <person name="Lundell T."/>
            <person name="Morin E."/>
            <person name="Murat C."/>
            <person name="Sun H."/>
            <person name="Tunlid A."/>
            <person name="Henrissat B."/>
            <person name="Grigoriev I.V."/>
            <person name="Hibbett D.S."/>
            <person name="Martin F."/>
            <person name="Nordberg H.P."/>
            <person name="Cantor M.N."/>
            <person name="Hua S.X."/>
        </authorList>
    </citation>
    <scope>NUCLEOTIDE SEQUENCE [LARGE SCALE GENOMIC DNA]</scope>
    <source>
        <strain evidence="1 2">ATCC 200175</strain>
    </source>
</reference>
<dbReference type="HOGENOM" id="CLU_2489478_0_0_1"/>
<evidence type="ECO:0000313" key="1">
    <source>
        <dbReference type="EMBL" id="KIJ05543.1"/>
    </source>
</evidence>
<dbReference type="AlphaFoldDB" id="A0A0C9T1X0"/>
<accession>A0A0C9T1X0</accession>
<name>A0A0C9T1X0_PAXIN</name>